<proteinExistence type="predicted"/>
<dbReference type="PANTHER" id="PTHR36649:SF28">
    <property type="entry name" value="UBIQUITIN-LIKE DOMAIN-CONTAINING PROTEIN"/>
    <property type="match status" value="1"/>
</dbReference>
<sequence>MSVCVKTLNGYTHIVRVGERDSVRHLKESIEERLGMPCEEQRLSFGGNVMDDDYKSISDYGVGPDNSVHMLVQSRSGMCPITFIDKRSFDPAFDYDFTDKDDGGKSFYRGGERHYRPCGWMRRAIKVRGRFVDDEDGRGDKWLGEPGYREKSSEGEWPVSYHGTPKENSDSITTSGYLLSKSWRFKYGRGIYSAPSITTAAGYAKSFPFKGGDYQLVFQNRVCPRDLEKVSAQKTGCGEYWVTKNQDNIRPYGICTRKV</sequence>
<keyword evidence="4" id="KW-1185">Reference proteome</keyword>
<dbReference type="PANTHER" id="PTHR36649">
    <property type="entry name" value="UBIQUITIN-LIKE DOMAIN-CONTAINING PROTEIN"/>
    <property type="match status" value="1"/>
</dbReference>
<dbReference type="Pfam" id="PF00240">
    <property type="entry name" value="ubiquitin"/>
    <property type="match status" value="1"/>
</dbReference>
<accession>A0AA35QWF8</accession>
<dbReference type="InterPro" id="IPR029071">
    <property type="entry name" value="Ubiquitin-like_domsf"/>
</dbReference>
<feature type="domain" description="Ubiquitin-like" evidence="2">
    <location>
        <begin position="1"/>
        <end position="77"/>
    </location>
</feature>
<comment type="caution">
    <text evidence="3">The sequence shown here is derived from an EMBL/GenBank/DDBJ whole genome shotgun (WGS) entry which is preliminary data.</text>
</comment>
<gene>
    <name evidence="3" type="ORF">GBAR_LOCUS1528</name>
</gene>
<dbReference type="Gene3D" id="3.10.20.90">
    <property type="entry name" value="Phosphatidylinositol 3-kinase Catalytic Subunit, Chain A, domain 1"/>
    <property type="match status" value="1"/>
</dbReference>
<evidence type="ECO:0000256" key="1">
    <source>
        <dbReference type="SAM" id="MobiDB-lite"/>
    </source>
</evidence>
<name>A0AA35QWF8_GEOBA</name>
<dbReference type="Gene3D" id="3.90.228.10">
    <property type="match status" value="1"/>
</dbReference>
<dbReference type="SUPFAM" id="SSF54236">
    <property type="entry name" value="Ubiquitin-like"/>
    <property type="match status" value="1"/>
</dbReference>
<evidence type="ECO:0000313" key="3">
    <source>
        <dbReference type="EMBL" id="CAI7994672.1"/>
    </source>
</evidence>
<dbReference type="Proteomes" id="UP001174909">
    <property type="component" value="Unassembled WGS sequence"/>
</dbReference>
<dbReference type="SMART" id="SM00213">
    <property type="entry name" value="UBQ"/>
    <property type="match status" value="1"/>
</dbReference>
<evidence type="ECO:0000259" key="2">
    <source>
        <dbReference type="PROSITE" id="PS50053"/>
    </source>
</evidence>
<evidence type="ECO:0000313" key="4">
    <source>
        <dbReference type="Proteomes" id="UP001174909"/>
    </source>
</evidence>
<dbReference type="InterPro" id="IPR000626">
    <property type="entry name" value="Ubiquitin-like_dom"/>
</dbReference>
<feature type="region of interest" description="Disordered" evidence="1">
    <location>
        <begin position="143"/>
        <end position="165"/>
    </location>
</feature>
<dbReference type="PROSITE" id="PS50053">
    <property type="entry name" value="UBIQUITIN_2"/>
    <property type="match status" value="1"/>
</dbReference>
<protein>
    <submittedName>
        <fullName evidence="3">Polyubiquitin</fullName>
    </submittedName>
</protein>
<dbReference type="CDD" id="cd17039">
    <property type="entry name" value="Ubl_ubiquitin_like"/>
    <property type="match status" value="1"/>
</dbReference>
<organism evidence="3 4">
    <name type="scientific">Geodia barretti</name>
    <name type="common">Barrett's horny sponge</name>
    <dbReference type="NCBI Taxonomy" id="519541"/>
    <lineage>
        <taxon>Eukaryota</taxon>
        <taxon>Metazoa</taxon>
        <taxon>Porifera</taxon>
        <taxon>Demospongiae</taxon>
        <taxon>Heteroscleromorpha</taxon>
        <taxon>Tetractinellida</taxon>
        <taxon>Astrophorina</taxon>
        <taxon>Geodiidae</taxon>
        <taxon>Geodia</taxon>
    </lineage>
</organism>
<dbReference type="EMBL" id="CASHTH010000224">
    <property type="protein sequence ID" value="CAI7994672.1"/>
    <property type="molecule type" value="Genomic_DNA"/>
</dbReference>
<feature type="compositionally biased region" description="Basic and acidic residues" evidence="1">
    <location>
        <begin position="143"/>
        <end position="154"/>
    </location>
</feature>
<dbReference type="AlphaFoldDB" id="A0AA35QWF8"/>
<reference evidence="3" key="1">
    <citation type="submission" date="2023-03" db="EMBL/GenBank/DDBJ databases">
        <authorList>
            <person name="Steffen K."/>
            <person name="Cardenas P."/>
        </authorList>
    </citation>
    <scope>NUCLEOTIDE SEQUENCE</scope>
</reference>
<dbReference type="SUPFAM" id="SSF56399">
    <property type="entry name" value="ADP-ribosylation"/>
    <property type="match status" value="1"/>
</dbReference>